<feature type="compositionally biased region" description="Basic and acidic residues" evidence="1">
    <location>
        <begin position="568"/>
        <end position="580"/>
    </location>
</feature>
<feature type="compositionally biased region" description="Acidic residues" evidence="1">
    <location>
        <begin position="638"/>
        <end position="650"/>
    </location>
</feature>
<feature type="compositionally biased region" description="Low complexity" evidence="1">
    <location>
        <begin position="1159"/>
        <end position="1178"/>
    </location>
</feature>
<feature type="compositionally biased region" description="Low complexity" evidence="1">
    <location>
        <begin position="34"/>
        <end position="47"/>
    </location>
</feature>
<comment type="caution">
    <text evidence="2">The sequence shown here is derived from an EMBL/GenBank/DDBJ whole genome shotgun (WGS) entry which is preliminary data.</text>
</comment>
<protein>
    <submittedName>
        <fullName evidence="2">Uncharacterized protein</fullName>
    </submittedName>
</protein>
<feature type="compositionally biased region" description="Acidic residues" evidence="1">
    <location>
        <begin position="864"/>
        <end position="873"/>
    </location>
</feature>
<feature type="compositionally biased region" description="Basic and acidic residues" evidence="1">
    <location>
        <begin position="627"/>
        <end position="636"/>
    </location>
</feature>
<sequence length="1204" mass="127683">MSSVPLLLESFPAPPTFIPSTPTFSHHQLPHAISPSSSSSNSGHSTTNPPPSRPPSDPLPPVPRKSRGSDASTGGSSLFPQQRNSRVSAGSRYSSYSVGSTRPDSVMSTASARSNGRSYDSHGYGLGLDRFSEEDAYGGIHNEHDEEEPEVQLTRMRLSISPMPPSPEPGASAPPSSFHFKDRNKSGSINSTKGEQLLSAVSMNDLPPSSDVDDDYDVPTTTQRNSRDSLASVSTASSIVILQSSLKRKKPKRISIGQVHHSSVYEAVSSPVTSPVSLSHSNSSNSLVSPRPPESPFLTSPPHSAFLLTRTPPTPLTPAFAEGVNENLAPGPNGYGDSLSPGHSPLQISPTPSSYHTAAEDDDDEEPGRRLPNPHPPTEPDTQTQTEQPPSIPVDPHAFHRELRSARSRSRGHRERLGMAPGVDTPPVPSTPNRASPDREEPEAPVVKSQPVSTPPKAKKARSRSPDIKALLIETRTKSRSQSRGVRSRASSASARHSGGTNTPRRRSVKRRDSEGPPSSFSFAGEDGGRRRASDGTASVSSMSRGRKTSTRKLDNAYSRTWEEEEAEERRISRLEKELDGEGSDSDSGRESKRKRGTGKGFGYDRVENIRDSVEDIFGEYLEENESPERMRRSWEEFQVEDEAEGDSDSSLDLHTPLPHLMLRQGLLSPHSKLLPRSTLSASASMESFASLATCNGGSGEGGDGRPGSVASMASRADSVMTKSGVFKDARDTPSRRLRHKDGRLLRGGLGLTTGLGWSDSEDEDAPSPFTRRVSSTISLSRKSSISSFGDDASYRTLSRAPSSFSPSSKSKSYVNLRQSSSTSSLGGRFGRASTVSYHSSYGSKGGSGSSKLSRSYSSRDLADFEEDEEVDELGFRREPGDCGAKGKGTSESERTPNGNGKTFQSQPVSYEEYVVQTPSSTSSSVSIPLPVTPKDYEFNSRTPTGDDIPAVPKFAVNGVGSGYQKIVVGKDKMLPPLPNPKTGSIRRPQAGALAARRQASAAARAATLSIATAEGVTLGPTAGDNADSTSTVGNSTTVTASTASSIPTPRKRSGSQSSSLRTSSSSSSLRNPNSVTSSTQSHIPPVPSLPNQPLRQLQLPRYSGGSASGTTNTHKQTAVPVPSAKGQIARSMSGGQSRVPALSTSTSMGSLRGRGSRTAPTTPVTPTTPGKPRTGTGMVYRSSGSVSGISALKLPASRSTGGI</sequence>
<keyword evidence="3" id="KW-1185">Reference proteome</keyword>
<gene>
    <name evidence="2" type="ORF">VKT23_015761</name>
</gene>
<evidence type="ECO:0000313" key="3">
    <source>
        <dbReference type="Proteomes" id="UP001498398"/>
    </source>
</evidence>
<feature type="compositionally biased region" description="Low complexity" evidence="1">
    <location>
        <begin position="915"/>
        <end position="934"/>
    </location>
</feature>
<evidence type="ECO:0000313" key="2">
    <source>
        <dbReference type="EMBL" id="KAK7443163.1"/>
    </source>
</evidence>
<feature type="compositionally biased region" description="Low complexity" evidence="1">
    <location>
        <begin position="987"/>
        <end position="1000"/>
    </location>
</feature>
<feature type="compositionally biased region" description="Low complexity" evidence="1">
    <location>
        <begin position="268"/>
        <end position="289"/>
    </location>
</feature>
<feature type="compositionally biased region" description="Low complexity" evidence="1">
    <location>
        <begin position="1055"/>
        <end position="1079"/>
    </location>
</feature>
<evidence type="ECO:0000256" key="1">
    <source>
        <dbReference type="SAM" id="MobiDB-lite"/>
    </source>
</evidence>
<feature type="compositionally biased region" description="Low complexity" evidence="1">
    <location>
        <begin position="380"/>
        <end position="389"/>
    </location>
</feature>
<feature type="compositionally biased region" description="Low complexity" evidence="1">
    <location>
        <begin position="802"/>
        <end position="813"/>
    </location>
</feature>
<feature type="region of interest" description="Disordered" evidence="1">
    <location>
        <begin position="696"/>
        <end position="951"/>
    </location>
</feature>
<reference evidence="2 3" key="1">
    <citation type="submission" date="2024-01" db="EMBL/GenBank/DDBJ databases">
        <title>A draft genome for the cacao thread blight pathogen Marasmiellus scandens.</title>
        <authorList>
            <person name="Baruah I.K."/>
            <person name="Leung J."/>
            <person name="Bukari Y."/>
            <person name="Amoako-Attah I."/>
            <person name="Meinhardt L.W."/>
            <person name="Bailey B.A."/>
            <person name="Cohen S.P."/>
        </authorList>
    </citation>
    <scope>NUCLEOTIDE SEQUENCE [LARGE SCALE GENOMIC DNA]</scope>
    <source>
        <strain evidence="2 3">GH-19</strain>
    </source>
</reference>
<dbReference type="Proteomes" id="UP001498398">
    <property type="component" value="Unassembled WGS sequence"/>
</dbReference>
<feature type="region of interest" description="Disordered" evidence="1">
    <location>
        <begin position="972"/>
        <end position="1000"/>
    </location>
</feature>
<feature type="region of interest" description="Disordered" evidence="1">
    <location>
        <begin position="621"/>
        <end position="656"/>
    </location>
</feature>
<feature type="compositionally biased region" description="Polar residues" evidence="1">
    <location>
        <begin position="896"/>
        <end position="909"/>
    </location>
</feature>
<name>A0ABR1IXZ1_9AGAR</name>
<organism evidence="2 3">
    <name type="scientific">Marasmiellus scandens</name>
    <dbReference type="NCBI Taxonomy" id="2682957"/>
    <lineage>
        <taxon>Eukaryota</taxon>
        <taxon>Fungi</taxon>
        <taxon>Dikarya</taxon>
        <taxon>Basidiomycota</taxon>
        <taxon>Agaricomycotina</taxon>
        <taxon>Agaricomycetes</taxon>
        <taxon>Agaricomycetidae</taxon>
        <taxon>Agaricales</taxon>
        <taxon>Marasmiineae</taxon>
        <taxon>Omphalotaceae</taxon>
        <taxon>Marasmiellus</taxon>
    </lineage>
</organism>
<feature type="compositionally biased region" description="Polar residues" evidence="1">
    <location>
        <begin position="346"/>
        <end position="356"/>
    </location>
</feature>
<feature type="compositionally biased region" description="Polar residues" evidence="1">
    <location>
        <begin position="186"/>
        <end position="202"/>
    </location>
</feature>
<feature type="compositionally biased region" description="Pro residues" evidence="1">
    <location>
        <begin position="48"/>
        <end position="63"/>
    </location>
</feature>
<feature type="region of interest" description="Disordered" evidence="1">
    <location>
        <begin position="1"/>
        <end position="234"/>
    </location>
</feature>
<feature type="compositionally biased region" description="Polar residues" evidence="1">
    <location>
        <begin position="69"/>
        <end position="118"/>
    </location>
</feature>
<feature type="compositionally biased region" description="Basic and acidic residues" evidence="1">
    <location>
        <begin position="726"/>
        <end position="735"/>
    </location>
</feature>
<feature type="compositionally biased region" description="Low complexity" evidence="1">
    <location>
        <begin position="1092"/>
        <end position="1101"/>
    </location>
</feature>
<feature type="compositionally biased region" description="Gly residues" evidence="1">
    <location>
        <begin position="697"/>
        <end position="706"/>
    </location>
</feature>
<feature type="region of interest" description="Disordered" evidence="1">
    <location>
        <begin position="1012"/>
        <end position="1184"/>
    </location>
</feature>
<feature type="compositionally biased region" description="Low complexity" evidence="1">
    <location>
        <begin position="850"/>
        <end position="860"/>
    </location>
</feature>
<dbReference type="EMBL" id="JBANRG010000055">
    <property type="protein sequence ID" value="KAK7443163.1"/>
    <property type="molecule type" value="Genomic_DNA"/>
</dbReference>
<feature type="compositionally biased region" description="Low complexity" evidence="1">
    <location>
        <begin position="775"/>
        <end position="788"/>
    </location>
</feature>
<feature type="region of interest" description="Disordered" evidence="1">
    <location>
        <begin position="268"/>
        <end position="604"/>
    </location>
</feature>
<proteinExistence type="predicted"/>
<feature type="compositionally biased region" description="Low complexity" evidence="1">
    <location>
        <begin position="1029"/>
        <end position="1046"/>
    </location>
</feature>
<accession>A0ABR1IXZ1</accession>
<feature type="compositionally biased region" description="Low complexity" evidence="1">
    <location>
        <begin position="480"/>
        <end position="500"/>
    </location>
</feature>
<feature type="compositionally biased region" description="Polar residues" evidence="1">
    <location>
        <begin position="814"/>
        <end position="826"/>
    </location>
</feature>